<keyword evidence="3" id="KW-0547">Nucleotide-binding</keyword>
<dbReference type="PANTHER" id="PTHR43335">
    <property type="entry name" value="ABC TRANSPORTER, ATP-BINDING PROTEIN"/>
    <property type="match status" value="1"/>
</dbReference>
<organism evidence="6 7">
    <name type="scientific">Pseudomonas antarctica</name>
    <dbReference type="NCBI Taxonomy" id="219572"/>
    <lineage>
        <taxon>Bacteria</taxon>
        <taxon>Pseudomonadati</taxon>
        <taxon>Pseudomonadota</taxon>
        <taxon>Gammaproteobacteria</taxon>
        <taxon>Pseudomonadales</taxon>
        <taxon>Pseudomonadaceae</taxon>
        <taxon>Pseudomonas</taxon>
    </lineage>
</organism>
<dbReference type="AlphaFoldDB" id="A0A172YYF7"/>
<dbReference type="GO" id="GO:0005524">
    <property type="term" value="F:ATP binding"/>
    <property type="evidence" value="ECO:0007669"/>
    <property type="project" value="UniProtKB-KW"/>
</dbReference>
<dbReference type="InterPro" id="IPR003593">
    <property type="entry name" value="AAA+_ATPase"/>
</dbReference>
<dbReference type="PANTHER" id="PTHR43335:SF4">
    <property type="entry name" value="ABC TRANSPORTER, ATP-BINDING PROTEIN"/>
    <property type="match status" value="1"/>
</dbReference>
<dbReference type="Pfam" id="PF00005">
    <property type="entry name" value="ABC_tran"/>
    <property type="match status" value="1"/>
</dbReference>
<feature type="domain" description="ABC transporter" evidence="5">
    <location>
        <begin position="18"/>
        <end position="247"/>
    </location>
</feature>
<dbReference type="Gene3D" id="3.40.50.300">
    <property type="entry name" value="P-loop containing nucleotide triphosphate hydrolases"/>
    <property type="match status" value="1"/>
</dbReference>
<protein>
    <submittedName>
        <fullName evidence="6">ABC transporter ATP-binding protein</fullName>
    </submittedName>
</protein>
<dbReference type="SUPFAM" id="SSF52540">
    <property type="entry name" value="P-loop containing nucleoside triphosphate hydrolases"/>
    <property type="match status" value="1"/>
</dbReference>
<gene>
    <name evidence="6" type="ORF">A7J50_1846</name>
</gene>
<dbReference type="Proteomes" id="UP000077829">
    <property type="component" value="Chromosome"/>
</dbReference>
<dbReference type="InterPro" id="IPR003439">
    <property type="entry name" value="ABC_transporter-like_ATP-bd"/>
</dbReference>
<comment type="similarity">
    <text evidence="1">Belongs to the ABC transporter superfamily.</text>
</comment>
<dbReference type="EMBL" id="CP015600">
    <property type="protein sequence ID" value="ANF85267.1"/>
    <property type="molecule type" value="Genomic_DNA"/>
</dbReference>
<evidence type="ECO:0000256" key="1">
    <source>
        <dbReference type="ARBA" id="ARBA00005417"/>
    </source>
</evidence>
<dbReference type="KEGG" id="panr:A7J50_1846"/>
<dbReference type="PATRIC" id="fig|219572.3.peg.1888"/>
<keyword evidence="2" id="KW-0813">Transport</keyword>
<keyword evidence="4 6" id="KW-0067">ATP-binding</keyword>
<evidence type="ECO:0000256" key="2">
    <source>
        <dbReference type="ARBA" id="ARBA00022448"/>
    </source>
</evidence>
<evidence type="ECO:0000256" key="4">
    <source>
        <dbReference type="ARBA" id="ARBA00022840"/>
    </source>
</evidence>
<evidence type="ECO:0000313" key="7">
    <source>
        <dbReference type="Proteomes" id="UP000077829"/>
    </source>
</evidence>
<accession>A0A172YYF7</accession>
<reference evidence="6 7" key="1">
    <citation type="submission" date="2016-05" db="EMBL/GenBank/DDBJ databases">
        <title>Complete genome sequence of Pseudomonas antarctica PAMC 27494.</title>
        <authorList>
            <person name="Lee J."/>
        </authorList>
    </citation>
    <scope>NUCLEOTIDE SEQUENCE [LARGE SCALE GENOMIC DNA]</scope>
    <source>
        <strain evidence="6 7">PAMC 27494</strain>
    </source>
</reference>
<proteinExistence type="inferred from homology"/>
<dbReference type="PROSITE" id="PS50893">
    <property type="entry name" value="ABC_TRANSPORTER_2"/>
    <property type="match status" value="1"/>
</dbReference>
<evidence type="ECO:0000313" key="6">
    <source>
        <dbReference type="EMBL" id="ANF85267.1"/>
    </source>
</evidence>
<dbReference type="SMART" id="SM00382">
    <property type="entry name" value="AAA"/>
    <property type="match status" value="1"/>
</dbReference>
<evidence type="ECO:0000256" key="3">
    <source>
        <dbReference type="ARBA" id="ARBA00022741"/>
    </source>
</evidence>
<dbReference type="GO" id="GO:0016887">
    <property type="term" value="F:ATP hydrolysis activity"/>
    <property type="evidence" value="ECO:0007669"/>
    <property type="project" value="InterPro"/>
</dbReference>
<dbReference type="InterPro" id="IPR027417">
    <property type="entry name" value="P-loop_NTPase"/>
</dbReference>
<dbReference type="STRING" id="219572.A7J50_1846"/>
<sequence length="324" mass="35024">MTGTCSYASQNLFGKQMLEISSLTKHLGKRNVITQLSFCAERQECIGLFGEHGAGKTTLLNLISGVIKPSAGHITVQGFDTQSHPLQARKALGYQLQGGLSHQSMSVKGLLNFIADVRGFSGAEKRSRVDRAAMRLELSRVLNAPLDTLSIGLKRKLAIAQAILHTPDLLLLDEPIEGLAPDQLLKFKTLIQSLAEEMTVIIASRHCDDLSNLCTRALVIADGHLVADTPLPDLQRNSRHYQAVTLAAQTPLDLLALAVLPGVAGIEEDRHTPGTVTVLAMPGHTIYPPINALIASRGWNITSLSLEPGRLNDVVHRLSHEVSL</sequence>
<name>A0A172YYF7_9PSED</name>
<evidence type="ECO:0000259" key="5">
    <source>
        <dbReference type="PROSITE" id="PS50893"/>
    </source>
</evidence>